<proteinExistence type="predicted"/>
<dbReference type="InParanoid" id="A0A194RE52"/>
<dbReference type="EMBL" id="KQ460325">
    <property type="protein sequence ID" value="KPJ15749.1"/>
    <property type="molecule type" value="Genomic_DNA"/>
</dbReference>
<name>A0A194RE52_PAPMA</name>
<dbReference type="Proteomes" id="UP000053240">
    <property type="component" value="Unassembled WGS sequence"/>
</dbReference>
<organism evidence="1 2">
    <name type="scientific">Papilio machaon</name>
    <name type="common">Old World swallowtail butterfly</name>
    <dbReference type="NCBI Taxonomy" id="76193"/>
    <lineage>
        <taxon>Eukaryota</taxon>
        <taxon>Metazoa</taxon>
        <taxon>Ecdysozoa</taxon>
        <taxon>Arthropoda</taxon>
        <taxon>Hexapoda</taxon>
        <taxon>Insecta</taxon>
        <taxon>Pterygota</taxon>
        <taxon>Neoptera</taxon>
        <taxon>Endopterygota</taxon>
        <taxon>Lepidoptera</taxon>
        <taxon>Glossata</taxon>
        <taxon>Ditrysia</taxon>
        <taxon>Papilionoidea</taxon>
        <taxon>Papilionidae</taxon>
        <taxon>Papilioninae</taxon>
        <taxon>Papilio</taxon>
    </lineage>
</organism>
<keyword evidence="2" id="KW-1185">Reference proteome</keyword>
<evidence type="ECO:0000313" key="2">
    <source>
        <dbReference type="Proteomes" id="UP000053240"/>
    </source>
</evidence>
<dbReference type="AlphaFoldDB" id="A0A194RE52"/>
<protein>
    <submittedName>
        <fullName evidence="1">Uncharacterized protein</fullName>
    </submittedName>
</protein>
<evidence type="ECO:0000313" key="1">
    <source>
        <dbReference type="EMBL" id="KPJ15749.1"/>
    </source>
</evidence>
<reference evidence="1 2" key="1">
    <citation type="journal article" date="2015" name="Nat. Commun.">
        <title>Outbred genome sequencing and CRISPR/Cas9 gene editing in butterflies.</title>
        <authorList>
            <person name="Li X."/>
            <person name="Fan D."/>
            <person name="Zhang W."/>
            <person name="Liu G."/>
            <person name="Zhang L."/>
            <person name="Zhao L."/>
            <person name="Fang X."/>
            <person name="Chen L."/>
            <person name="Dong Y."/>
            <person name="Chen Y."/>
            <person name="Ding Y."/>
            <person name="Zhao R."/>
            <person name="Feng M."/>
            <person name="Zhu Y."/>
            <person name="Feng Y."/>
            <person name="Jiang X."/>
            <person name="Zhu D."/>
            <person name="Xiang H."/>
            <person name="Feng X."/>
            <person name="Li S."/>
            <person name="Wang J."/>
            <person name="Zhang G."/>
            <person name="Kronforst M.R."/>
            <person name="Wang W."/>
        </authorList>
    </citation>
    <scope>NUCLEOTIDE SEQUENCE [LARGE SCALE GENOMIC DNA]</scope>
    <source>
        <strain evidence="1">Ya'a_city_454_Pm</strain>
        <tissue evidence="1">Whole body</tissue>
    </source>
</reference>
<sequence>MVSHSEKVSVLLRTGDRRGDVSLIEFRFRDAAGAAARLQPKYAALKLLPIV</sequence>
<gene>
    <name evidence="1" type="ORF">RR48_09672</name>
</gene>
<accession>A0A194RE52</accession>